<comment type="caution">
    <text evidence="2">The sequence shown here is derived from an EMBL/GenBank/DDBJ whole genome shotgun (WGS) entry which is preliminary data.</text>
</comment>
<keyword evidence="3" id="KW-1185">Reference proteome</keyword>
<dbReference type="Gene3D" id="1.10.260.40">
    <property type="entry name" value="lambda repressor-like DNA-binding domains"/>
    <property type="match status" value="1"/>
</dbReference>
<dbReference type="InterPro" id="IPR010982">
    <property type="entry name" value="Lambda_DNA-bd_dom_sf"/>
</dbReference>
<proteinExistence type="predicted"/>
<dbReference type="AlphaFoldDB" id="A0A1S1HKL2"/>
<dbReference type="EMBL" id="LVIE01000234">
    <property type="protein sequence ID" value="OHT22362.1"/>
    <property type="molecule type" value="Genomic_DNA"/>
</dbReference>
<dbReference type="SMART" id="SM00530">
    <property type="entry name" value="HTH_XRE"/>
    <property type="match status" value="1"/>
</dbReference>
<gene>
    <name evidence="2" type="ORF">A3Q29_11125</name>
</gene>
<evidence type="ECO:0000259" key="1">
    <source>
        <dbReference type="PROSITE" id="PS50943"/>
    </source>
</evidence>
<dbReference type="InterPro" id="IPR001387">
    <property type="entry name" value="Cro/C1-type_HTH"/>
</dbReference>
<dbReference type="Proteomes" id="UP000179588">
    <property type="component" value="Unassembled WGS sequence"/>
</dbReference>
<dbReference type="SUPFAM" id="SSF47413">
    <property type="entry name" value="lambda repressor-like DNA-binding domains"/>
    <property type="match status" value="1"/>
</dbReference>
<accession>A0A1S1HKL2</accession>
<dbReference type="GO" id="GO:0003677">
    <property type="term" value="F:DNA binding"/>
    <property type="evidence" value="ECO:0007669"/>
    <property type="project" value="InterPro"/>
</dbReference>
<feature type="domain" description="HTH cro/C1-type" evidence="1">
    <location>
        <begin position="86"/>
        <end position="141"/>
    </location>
</feature>
<dbReference type="PROSITE" id="PS50943">
    <property type="entry name" value="HTH_CROC1"/>
    <property type="match status" value="1"/>
</dbReference>
<evidence type="ECO:0000313" key="3">
    <source>
        <dbReference type="Proteomes" id="UP000179588"/>
    </source>
</evidence>
<sequence length="160" mass="17757">MNEVYDSLMRNACFMSAVAEQAKCISSLIQSKKLSEMEGEIIESILQEKLSALVETSSCIQHSIAFDFTLPSEYKNINADSLAKRLKQALETQGITQGELAQKARSTQIFISKLVTGEIISPKESYIRLLATALNVSYDWLHNGSGEMHSANFLAKYNEA</sequence>
<evidence type="ECO:0000313" key="2">
    <source>
        <dbReference type="EMBL" id="OHT22362.1"/>
    </source>
</evidence>
<dbReference type="CDD" id="cd00093">
    <property type="entry name" value="HTH_XRE"/>
    <property type="match status" value="1"/>
</dbReference>
<protein>
    <recommendedName>
        <fullName evidence="1">HTH cro/C1-type domain-containing protein</fullName>
    </recommendedName>
</protein>
<name>A0A1S1HKL2_PROST</name>
<organism evidence="2 3">
    <name type="scientific">Providencia stuartii</name>
    <dbReference type="NCBI Taxonomy" id="588"/>
    <lineage>
        <taxon>Bacteria</taxon>
        <taxon>Pseudomonadati</taxon>
        <taxon>Pseudomonadota</taxon>
        <taxon>Gammaproteobacteria</taxon>
        <taxon>Enterobacterales</taxon>
        <taxon>Morganellaceae</taxon>
        <taxon>Providencia</taxon>
    </lineage>
</organism>
<reference evidence="2 3" key="1">
    <citation type="submission" date="2016-03" db="EMBL/GenBank/DDBJ databases">
        <title>Genome sequence of Providencia stuartii strain, isolated from the salivary glands of larval Lucilia sericata.</title>
        <authorList>
            <person name="Yuan Y."/>
            <person name="Zhang Y."/>
            <person name="Fu S."/>
            <person name="Crippen T.L."/>
            <person name="Visi D."/>
            <person name="Benbow M.E."/>
            <person name="Allen M."/>
            <person name="Tomberlin J.K."/>
            <person name="Sze S.-H."/>
            <person name="Tarone A.M."/>
        </authorList>
    </citation>
    <scope>NUCLEOTIDE SEQUENCE [LARGE SCALE GENOMIC DNA]</scope>
    <source>
        <strain evidence="2 3">Crippen</strain>
    </source>
</reference>
<dbReference type="Pfam" id="PF01381">
    <property type="entry name" value="HTH_3"/>
    <property type="match status" value="1"/>
</dbReference>